<dbReference type="SMART" id="SM00062">
    <property type="entry name" value="PBPb"/>
    <property type="match status" value="1"/>
</dbReference>
<keyword evidence="4 7" id="KW-0732">Signal</keyword>
<feature type="chain" id="PRO_5046659390" evidence="7">
    <location>
        <begin position="20"/>
        <end position="329"/>
    </location>
</feature>
<dbReference type="Proteomes" id="UP000737402">
    <property type="component" value="Unassembled WGS sequence"/>
</dbReference>
<evidence type="ECO:0000256" key="5">
    <source>
        <dbReference type="ARBA" id="ARBA00023139"/>
    </source>
</evidence>
<evidence type="ECO:0000256" key="4">
    <source>
        <dbReference type="ARBA" id="ARBA00022729"/>
    </source>
</evidence>
<dbReference type="InterPro" id="IPR010067">
    <property type="entry name" value="ABC_SsuA_sub-bd"/>
</dbReference>
<dbReference type="Gene3D" id="3.40.190.10">
    <property type="entry name" value="Periplasmic binding protein-like II"/>
    <property type="match status" value="2"/>
</dbReference>
<evidence type="ECO:0000313" key="10">
    <source>
        <dbReference type="Proteomes" id="UP000737402"/>
    </source>
</evidence>
<protein>
    <submittedName>
        <fullName evidence="9">Aliphatic sulfonates family ABC transporter substrate-binding protein</fullName>
    </submittedName>
</protein>
<comment type="caution">
    <text evidence="9">The sequence shown here is derived from an EMBL/GenBank/DDBJ whole genome shotgun (WGS) entry which is preliminary data.</text>
</comment>
<keyword evidence="10" id="KW-1185">Reference proteome</keyword>
<dbReference type="InterPro" id="IPR015168">
    <property type="entry name" value="SsuA/THI5"/>
</dbReference>
<evidence type="ECO:0000256" key="7">
    <source>
        <dbReference type="SAM" id="SignalP"/>
    </source>
</evidence>
<proteinExistence type="inferred from homology"/>
<gene>
    <name evidence="9" type="ORF">JOC95_003856</name>
</gene>
<reference evidence="9 10" key="1">
    <citation type="submission" date="2021-01" db="EMBL/GenBank/DDBJ databases">
        <title>Genomic Encyclopedia of Type Strains, Phase IV (KMG-IV): sequencing the most valuable type-strain genomes for metagenomic binning, comparative biology and taxonomic classification.</title>
        <authorList>
            <person name="Goeker M."/>
        </authorList>
    </citation>
    <scope>NUCLEOTIDE SEQUENCE [LARGE SCALE GENOMIC DNA]</scope>
    <source>
        <strain evidence="9 10">DSM 25879</strain>
    </source>
</reference>
<feature type="signal peptide" evidence="7">
    <location>
        <begin position="1"/>
        <end position="19"/>
    </location>
</feature>
<feature type="domain" description="Solute-binding protein family 3/N-terminal" evidence="8">
    <location>
        <begin position="36"/>
        <end position="253"/>
    </location>
</feature>
<dbReference type="Pfam" id="PF09084">
    <property type="entry name" value="NMT1"/>
    <property type="match status" value="1"/>
</dbReference>
<evidence type="ECO:0000256" key="6">
    <source>
        <dbReference type="ARBA" id="ARBA00023288"/>
    </source>
</evidence>
<evidence type="ECO:0000313" key="9">
    <source>
        <dbReference type="EMBL" id="MBM7621948.1"/>
    </source>
</evidence>
<name>A0ABS2P4S8_9BACI</name>
<dbReference type="SUPFAM" id="SSF53850">
    <property type="entry name" value="Periplasmic binding protein-like II"/>
    <property type="match status" value="1"/>
</dbReference>
<dbReference type="RefSeq" id="WP_204419012.1">
    <property type="nucleotide sequence ID" value="NZ_JAFBED010000012.1"/>
</dbReference>
<keyword evidence="3" id="KW-0813">Transport</keyword>
<comment type="similarity">
    <text evidence="2">Belongs to the bacterial solute-binding protein SsuA/TauA family.</text>
</comment>
<evidence type="ECO:0000256" key="3">
    <source>
        <dbReference type="ARBA" id="ARBA00022448"/>
    </source>
</evidence>
<sequence length="329" mass="35640">MKRILLTLIAIASLLVAVACGSSDSTGGDAAGAEKKVIIGYQKGNTLNILKARGNLDDRLKEEGYEVEWKVFSIGTALLEALHAGHIDFGHASDANSVFSQAGGKPIQYAASETPYPKGVALVAKKDSGIEKVTDLKGKKVGVTKGGNMHYLLLKALEKEGLSENDVDVVYYADAAEGSAAFSSDKIDVLGTWDPYLSIVESLFDTKTIVNGEGLTENRTFYFGSEEILEDNPELVKIILEELEKSNQWANKNKKEVAEILAEELNLDEAPLINANERRDFGVLKVDENAVKVQQDLADTFHGIGLFPNGINISDAVELDPDWLPEGIE</sequence>
<dbReference type="PANTHER" id="PTHR30024:SF42">
    <property type="entry name" value="ALIPHATIC SULFONATES-BINDING PROTEIN-RELATED"/>
    <property type="match status" value="1"/>
</dbReference>
<keyword evidence="6" id="KW-0449">Lipoprotein</keyword>
<accession>A0ABS2P4S8</accession>
<dbReference type="EMBL" id="JAFBED010000012">
    <property type="protein sequence ID" value="MBM7621948.1"/>
    <property type="molecule type" value="Genomic_DNA"/>
</dbReference>
<dbReference type="NCBIfam" id="TIGR01728">
    <property type="entry name" value="SsuA_fam"/>
    <property type="match status" value="1"/>
</dbReference>
<dbReference type="PANTHER" id="PTHR30024">
    <property type="entry name" value="ALIPHATIC SULFONATES-BINDING PROTEIN-RELATED"/>
    <property type="match status" value="1"/>
</dbReference>
<dbReference type="InterPro" id="IPR001638">
    <property type="entry name" value="Solute-binding_3/MltF_N"/>
</dbReference>
<evidence type="ECO:0000256" key="2">
    <source>
        <dbReference type="ARBA" id="ARBA00010742"/>
    </source>
</evidence>
<organism evidence="9 10">
    <name type="scientific">Sutcliffiella tianshenii</name>
    <dbReference type="NCBI Taxonomy" id="1463404"/>
    <lineage>
        <taxon>Bacteria</taxon>
        <taxon>Bacillati</taxon>
        <taxon>Bacillota</taxon>
        <taxon>Bacilli</taxon>
        <taxon>Bacillales</taxon>
        <taxon>Bacillaceae</taxon>
        <taxon>Sutcliffiella</taxon>
    </lineage>
</organism>
<evidence type="ECO:0000256" key="1">
    <source>
        <dbReference type="ARBA" id="ARBA00004418"/>
    </source>
</evidence>
<comment type="subcellular location">
    <subcellularLocation>
        <location evidence="1">Periplasm</location>
    </subcellularLocation>
</comment>
<keyword evidence="5" id="KW-0564">Palmitate</keyword>
<dbReference type="PROSITE" id="PS51257">
    <property type="entry name" value="PROKAR_LIPOPROTEIN"/>
    <property type="match status" value="1"/>
</dbReference>
<evidence type="ECO:0000259" key="8">
    <source>
        <dbReference type="SMART" id="SM00062"/>
    </source>
</evidence>